<proteinExistence type="predicted"/>
<accession>A0A1R3KVD1</accession>
<dbReference type="AlphaFoldDB" id="A0A1R3KVD1"/>
<feature type="region of interest" description="Disordered" evidence="1">
    <location>
        <begin position="22"/>
        <end position="59"/>
    </location>
</feature>
<dbReference type="Proteomes" id="UP000187203">
    <property type="component" value="Unassembled WGS sequence"/>
</dbReference>
<evidence type="ECO:0000313" key="3">
    <source>
        <dbReference type="Proteomes" id="UP000187203"/>
    </source>
</evidence>
<protein>
    <submittedName>
        <fullName evidence="2">Uncharacterized protein</fullName>
    </submittedName>
</protein>
<sequence>MDLLSNLSSSYSIASTELDAEPVFPRGGAKGDSVASKQDRDPETTPREAYTPRDDEGDSCGSISISVWASRSPASDFEFNPAFRRKERRCSRILICVVDLRSIDDEFFFSFFLLPEEVNFLLVEAGSGIKTSAEVFYPLFLFFWETLKDFYDGISPGQGKRTDTASLPYLTSGAWEEDPVMHETNNRDPISSTMEVVMRRIKSGGPLPKGTGNMLLTFTSSDAEEIKCTRSSCPWASSMRFTDALLPTGELTECGGRVSVRLQRLLD</sequence>
<comment type="caution">
    <text evidence="2">The sequence shown here is derived from an EMBL/GenBank/DDBJ whole genome shotgun (WGS) entry which is preliminary data.</text>
</comment>
<organism evidence="2 3">
    <name type="scientific">Corchorus olitorius</name>
    <dbReference type="NCBI Taxonomy" id="93759"/>
    <lineage>
        <taxon>Eukaryota</taxon>
        <taxon>Viridiplantae</taxon>
        <taxon>Streptophyta</taxon>
        <taxon>Embryophyta</taxon>
        <taxon>Tracheophyta</taxon>
        <taxon>Spermatophyta</taxon>
        <taxon>Magnoliopsida</taxon>
        <taxon>eudicotyledons</taxon>
        <taxon>Gunneridae</taxon>
        <taxon>Pentapetalae</taxon>
        <taxon>rosids</taxon>
        <taxon>malvids</taxon>
        <taxon>Malvales</taxon>
        <taxon>Malvaceae</taxon>
        <taxon>Grewioideae</taxon>
        <taxon>Apeibeae</taxon>
        <taxon>Corchorus</taxon>
    </lineage>
</organism>
<name>A0A1R3KVD1_9ROSI</name>
<evidence type="ECO:0000256" key="1">
    <source>
        <dbReference type="SAM" id="MobiDB-lite"/>
    </source>
</evidence>
<feature type="compositionally biased region" description="Basic and acidic residues" evidence="1">
    <location>
        <begin position="37"/>
        <end position="54"/>
    </location>
</feature>
<gene>
    <name evidence="2" type="ORF">COLO4_04094</name>
</gene>
<dbReference type="EMBL" id="AWUE01011098">
    <property type="protein sequence ID" value="OMP10998.1"/>
    <property type="molecule type" value="Genomic_DNA"/>
</dbReference>
<keyword evidence="3" id="KW-1185">Reference proteome</keyword>
<reference evidence="3" key="1">
    <citation type="submission" date="2013-09" db="EMBL/GenBank/DDBJ databases">
        <title>Corchorus olitorius genome sequencing.</title>
        <authorList>
            <person name="Alam M."/>
            <person name="Haque M.S."/>
            <person name="Islam M.S."/>
            <person name="Emdad E.M."/>
            <person name="Islam M.M."/>
            <person name="Ahmed B."/>
            <person name="Halim A."/>
            <person name="Hossen Q.M.M."/>
            <person name="Hossain M.Z."/>
            <person name="Ahmed R."/>
            <person name="Khan M.M."/>
            <person name="Islam R."/>
            <person name="Rashid M.M."/>
            <person name="Khan S.A."/>
            <person name="Rahman M.S."/>
            <person name="Alam M."/>
            <person name="Yahiya A.S."/>
            <person name="Khan M.S."/>
            <person name="Azam M.S."/>
            <person name="Haque T."/>
            <person name="Lashkar M.Z.H."/>
            <person name="Akhand A.I."/>
            <person name="Morshed G."/>
            <person name="Roy S."/>
            <person name="Uddin K.S."/>
            <person name="Rabeya T."/>
            <person name="Hossain A.S."/>
            <person name="Chowdhury A."/>
            <person name="Snigdha A.R."/>
            <person name="Mortoza M.S."/>
            <person name="Matin S.A."/>
            <person name="Hoque S.M.E."/>
            <person name="Islam M.K."/>
            <person name="Roy D.K."/>
            <person name="Haider R."/>
            <person name="Moosa M.M."/>
            <person name="Elias S.M."/>
            <person name="Hasan A.M."/>
            <person name="Jahan S."/>
            <person name="Shafiuddin M."/>
            <person name="Mahmood N."/>
            <person name="Shommy N.S."/>
        </authorList>
    </citation>
    <scope>NUCLEOTIDE SEQUENCE [LARGE SCALE GENOMIC DNA]</scope>
    <source>
        <strain evidence="3">cv. O-4</strain>
    </source>
</reference>
<evidence type="ECO:0000313" key="2">
    <source>
        <dbReference type="EMBL" id="OMP10998.1"/>
    </source>
</evidence>